<dbReference type="PANTHER" id="PTHR43723:SF1">
    <property type="entry name" value="COBALT TRANSPORT PROTEIN CBIQ"/>
    <property type="match status" value="1"/>
</dbReference>
<dbReference type="NCBIfam" id="TIGR02454">
    <property type="entry name" value="ECF_T_CbiQ"/>
    <property type="match status" value="1"/>
</dbReference>
<evidence type="ECO:0000256" key="6">
    <source>
        <dbReference type="ARBA" id="ARBA00023136"/>
    </source>
</evidence>
<accession>A0A564WAA2</accession>
<dbReference type="PANTHER" id="PTHR43723">
    <property type="entry name" value="COBALT TRANSPORT PROTEIN CBIQ"/>
    <property type="match status" value="1"/>
</dbReference>
<reference evidence="8" key="1">
    <citation type="submission" date="2018-11" db="EMBL/GenBank/DDBJ databases">
        <authorList>
            <person name="Onetto C."/>
        </authorList>
    </citation>
    <scope>NUCLEOTIDE SEQUENCE [LARGE SCALE GENOMIC DNA]</scope>
</reference>
<keyword evidence="4 7" id="KW-0812">Transmembrane</keyword>
<dbReference type="CDD" id="cd16914">
    <property type="entry name" value="EcfT"/>
    <property type="match status" value="1"/>
</dbReference>
<dbReference type="AlphaFoldDB" id="A0A564WAA2"/>
<evidence type="ECO:0000256" key="7">
    <source>
        <dbReference type="SAM" id="Phobius"/>
    </source>
</evidence>
<evidence type="ECO:0000313" key="8">
    <source>
        <dbReference type="EMBL" id="VUX45415.1"/>
    </source>
</evidence>
<evidence type="ECO:0000256" key="1">
    <source>
        <dbReference type="ARBA" id="ARBA00004651"/>
    </source>
</evidence>
<keyword evidence="9" id="KW-1185">Reference proteome</keyword>
<comment type="subcellular location">
    <subcellularLocation>
        <location evidence="1">Cell membrane</location>
        <topology evidence="1">Multi-pass membrane protein</topology>
    </subcellularLocation>
</comment>
<gene>
    <name evidence="8" type="primary">cbiQ</name>
    <name evidence="8" type="ORF">DF3PA_120017</name>
</gene>
<name>A0A564WAA2_9PROT</name>
<dbReference type="InterPro" id="IPR012809">
    <property type="entry name" value="ECF_CbiQ"/>
</dbReference>
<evidence type="ECO:0000256" key="5">
    <source>
        <dbReference type="ARBA" id="ARBA00022989"/>
    </source>
</evidence>
<evidence type="ECO:0000256" key="2">
    <source>
        <dbReference type="ARBA" id="ARBA00008564"/>
    </source>
</evidence>
<dbReference type="GO" id="GO:0043190">
    <property type="term" value="C:ATP-binding cassette (ABC) transporter complex"/>
    <property type="evidence" value="ECO:0007669"/>
    <property type="project" value="InterPro"/>
</dbReference>
<comment type="similarity">
    <text evidence="2">Belongs to the CbiQ family.</text>
</comment>
<dbReference type="InterPro" id="IPR052770">
    <property type="entry name" value="Cobalt_transport_CbiQ"/>
</dbReference>
<dbReference type="Pfam" id="PF02361">
    <property type="entry name" value="CbiQ"/>
    <property type="match status" value="1"/>
</dbReference>
<sequence length="259" mass="27012">MAAAAMDLIDRIAQTNRWSRRHPAEKLMLGGGLLLLSLILPAIPAAPLILLAAAAAVLVGARVSGRDYLAILAAPLAFLALGAVVLAVSVQPDAGAPWLTVSTDSIATAATVTLRALAAVASLLLIVLTVPLTALLRQAHRLRVPAPIIEIAVMMYRFTMLAFGMAVRGRQAQANRLGYRNLRRAIHSSGLLAATLLPRLLDRGRRMEIGLATRACTGELRTLAPAVTLSPAFLSGAVALHASIAAVTVAWVTLVPSAA</sequence>
<dbReference type="EMBL" id="UXAT02000004">
    <property type="protein sequence ID" value="VUX45415.1"/>
    <property type="molecule type" value="Genomic_DNA"/>
</dbReference>
<feature type="transmembrane region" description="Helical" evidence="7">
    <location>
        <begin position="112"/>
        <end position="136"/>
    </location>
</feature>
<keyword evidence="6 7" id="KW-0472">Membrane</keyword>
<dbReference type="InterPro" id="IPR003339">
    <property type="entry name" value="ABC/ECF_trnsptr_transmembrane"/>
</dbReference>
<feature type="transmembrane region" description="Helical" evidence="7">
    <location>
        <begin position="148"/>
        <end position="165"/>
    </location>
</feature>
<feature type="transmembrane region" description="Helical" evidence="7">
    <location>
        <begin position="68"/>
        <end position="92"/>
    </location>
</feature>
<feature type="transmembrane region" description="Helical" evidence="7">
    <location>
        <begin position="222"/>
        <end position="252"/>
    </location>
</feature>
<organism evidence="8 9">
    <name type="scientific">Candidatus Defluviicoccus seviourii</name>
    <dbReference type="NCBI Taxonomy" id="2565273"/>
    <lineage>
        <taxon>Bacteria</taxon>
        <taxon>Pseudomonadati</taxon>
        <taxon>Pseudomonadota</taxon>
        <taxon>Alphaproteobacteria</taxon>
        <taxon>Rhodospirillales</taxon>
        <taxon>Rhodospirillaceae</taxon>
        <taxon>Defluviicoccus</taxon>
    </lineage>
</organism>
<evidence type="ECO:0000313" key="9">
    <source>
        <dbReference type="Proteomes" id="UP000326641"/>
    </source>
</evidence>
<proteinExistence type="inferred from homology"/>
<dbReference type="GO" id="GO:0006824">
    <property type="term" value="P:cobalt ion transport"/>
    <property type="evidence" value="ECO:0007669"/>
    <property type="project" value="InterPro"/>
</dbReference>
<keyword evidence="5 7" id="KW-1133">Transmembrane helix</keyword>
<protein>
    <submittedName>
        <fullName evidence="8">Cobalt transport protein CbiQ</fullName>
    </submittedName>
</protein>
<evidence type="ECO:0000256" key="4">
    <source>
        <dbReference type="ARBA" id="ARBA00022692"/>
    </source>
</evidence>
<evidence type="ECO:0000256" key="3">
    <source>
        <dbReference type="ARBA" id="ARBA00022475"/>
    </source>
</evidence>
<keyword evidence="3" id="KW-1003">Cell membrane</keyword>
<dbReference type="Proteomes" id="UP000326641">
    <property type="component" value="Unassembled WGS sequence"/>
</dbReference>
<feature type="transmembrane region" description="Helical" evidence="7">
    <location>
        <begin position="33"/>
        <end position="61"/>
    </location>
</feature>
<comment type="caution">
    <text evidence="8">The sequence shown here is derived from an EMBL/GenBank/DDBJ whole genome shotgun (WGS) entry which is preliminary data.</text>
</comment>